<name>A0A2S8ST74_9BACT</name>
<feature type="transmembrane region" description="Helical" evidence="1">
    <location>
        <begin position="208"/>
        <end position="231"/>
    </location>
</feature>
<dbReference type="AlphaFoldDB" id="A0A2S8ST74"/>
<accession>A0A2S8ST74</accession>
<protein>
    <recommendedName>
        <fullName evidence="4">Glycosyltransferase RgtA/B/C/D-like domain-containing protein</fullName>
    </recommendedName>
</protein>
<sequence>MNSPFSVFNSPVHLDQSAALDSASGSRLRSREKLWVMSLSALLALAFSTYYLKHTFVMNEADPRLLAQFRGNRPYQLRILMPLLAYLGARFTPLDAVRCYQLLVMAFSVAFFRVFSVYLQQFCAPRAAGWLSLILAWPLFAFYSHKWFYPYDVPAAFFATLGLLFMVQRRWALYLIVFFLATLNRETSAFLTLAFTLTLRDALPKRHFAALLASQIAIWVALRGFLSWIFASNGGSPIEWHLADNWNELAGLFHYPSALAGYPAPLALVCAFATLVVLWVTGVATRRVQPEFLRRARGVFWPFLAAMSGVGMLTETRLYSELIPILLAPALIGVYNLISPPSP</sequence>
<feature type="transmembrane region" description="Helical" evidence="1">
    <location>
        <begin position="296"/>
        <end position="313"/>
    </location>
</feature>
<reference evidence="2 3" key="1">
    <citation type="journal article" date="2018" name="Syst. Appl. Microbiol.">
        <title>Abditibacterium utsteinense sp. nov., the first cultivated member of candidate phylum FBP, isolated from ice-free Antarctic soil samples.</title>
        <authorList>
            <person name="Tahon G."/>
            <person name="Tytgat B."/>
            <person name="Lebbe L."/>
            <person name="Carlier A."/>
            <person name="Willems A."/>
        </authorList>
    </citation>
    <scope>NUCLEOTIDE SEQUENCE [LARGE SCALE GENOMIC DNA]</scope>
    <source>
        <strain evidence="2 3">LMG 29911</strain>
    </source>
</reference>
<gene>
    <name evidence="2" type="ORF">B1R32_10722</name>
</gene>
<dbReference type="OrthoDB" id="5651321at2"/>
<dbReference type="RefSeq" id="WP_105483477.1">
    <property type="nucleotide sequence ID" value="NZ_NIGF01000007.1"/>
</dbReference>
<comment type="caution">
    <text evidence="2">The sequence shown here is derived from an EMBL/GenBank/DDBJ whole genome shotgun (WGS) entry which is preliminary data.</text>
</comment>
<feature type="transmembrane region" description="Helical" evidence="1">
    <location>
        <begin position="34"/>
        <end position="52"/>
    </location>
</feature>
<dbReference type="EMBL" id="NIGF01000007">
    <property type="protein sequence ID" value="PQV63997.1"/>
    <property type="molecule type" value="Genomic_DNA"/>
</dbReference>
<proteinExistence type="predicted"/>
<keyword evidence="1" id="KW-0472">Membrane</keyword>
<feature type="transmembrane region" description="Helical" evidence="1">
    <location>
        <begin position="262"/>
        <end position="284"/>
    </location>
</feature>
<evidence type="ECO:0000256" key="1">
    <source>
        <dbReference type="SAM" id="Phobius"/>
    </source>
</evidence>
<organism evidence="2 3">
    <name type="scientific">Abditibacterium utsteinense</name>
    <dbReference type="NCBI Taxonomy" id="1960156"/>
    <lineage>
        <taxon>Bacteria</taxon>
        <taxon>Pseudomonadati</taxon>
        <taxon>Abditibacteriota</taxon>
        <taxon>Abditibacteriia</taxon>
        <taxon>Abditibacteriales</taxon>
        <taxon>Abditibacteriaceae</taxon>
        <taxon>Abditibacterium</taxon>
    </lineage>
</organism>
<evidence type="ECO:0008006" key="4">
    <source>
        <dbReference type="Google" id="ProtNLM"/>
    </source>
</evidence>
<feature type="transmembrane region" description="Helical" evidence="1">
    <location>
        <begin position="319"/>
        <end position="338"/>
    </location>
</feature>
<keyword evidence="1" id="KW-0812">Transmembrane</keyword>
<dbReference type="InParanoid" id="A0A2S8ST74"/>
<evidence type="ECO:0000313" key="2">
    <source>
        <dbReference type="EMBL" id="PQV63997.1"/>
    </source>
</evidence>
<feature type="transmembrane region" description="Helical" evidence="1">
    <location>
        <begin position="99"/>
        <end position="118"/>
    </location>
</feature>
<dbReference type="Proteomes" id="UP000237684">
    <property type="component" value="Unassembled WGS sequence"/>
</dbReference>
<evidence type="ECO:0000313" key="3">
    <source>
        <dbReference type="Proteomes" id="UP000237684"/>
    </source>
</evidence>
<feature type="transmembrane region" description="Helical" evidence="1">
    <location>
        <begin position="124"/>
        <end position="142"/>
    </location>
</feature>
<keyword evidence="1" id="KW-1133">Transmembrane helix</keyword>
<keyword evidence="3" id="KW-1185">Reference proteome</keyword>